<gene>
    <name evidence="2" type="ORF">EVAR_37569_1</name>
</gene>
<evidence type="ECO:0000313" key="2">
    <source>
        <dbReference type="EMBL" id="GBP66107.1"/>
    </source>
</evidence>
<feature type="region of interest" description="Disordered" evidence="1">
    <location>
        <begin position="1"/>
        <end position="32"/>
    </location>
</feature>
<evidence type="ECO:0000256" key="1">
    <source>
        <dbReference type="SAM" id="MobiDB-lite"/>
    </source>
</evidence>
<organism evidence="2 3">
    <name type="scientific">Eumeta variegata</name>
    <name type="common">Bagworm moth</name>
    <name type="synonym">Eumeta japonica</name>
    <dbReference type="NCBI Taxonomy" id="151549"/>
    <lineage>
        <taxon>Eukaryota</taxon>
        <taxon>Metazoa</taxon>
        <taxon>Ecdysozoa</taxon>
        <taxon>Arthropoda</taxon>
        <taxon>Hexapoda</taxon>
        <taxon>Insecta</taxon>
        <taxon>Pterygota</taxon>
        <taxon>Neoptera</taxon>
        <taxon>Endopterygota</taxon>
        <taxon>Lepidoptera</taxon>
        <taxon>Glossata</taxon>
        <taxon>Ditrysia</taxon>
        <taxon>Tineoidea</taxon>
        <taxon>Psychidae</taxon>
        <taxon>Oiketicinae</taxon>
        <taxon>Eumeta</taxon>
    </lineage>
</organism>
<dbReference type="AlphaFoldDB" id="A0A4C1XV58"/>
<reference evidence="2 3" key="1">
    <citation type="journal article" date="2019" name="Commun. Biol.">
        <title>The bagworm genome reveals a unique fibroin gene that provides high tensile strength.</title>
        <authorList>
            <person name="Kono N."/>
            <person name="Nakamura H."/>
            <person name="Ohtoshi R."/>
            <person name="Tomita M."/>
            <person name="Numata K."/>
            <person name="Arakawa K."/>
        </authorList>
    </citation>
    <scope>NUCLEOTIDE SEQUENCE [LARGE SCALE GENOMIC DNA]</scope>
</reference>
<keyword evidence="3" id="KW-1185">Reference proteome</keyword>
<proteinExistence type="predicted"/>
<protein>
    <submittedName>
        <fullName evidence="2">Uncharacterized protein</fullName>
    </submittedName>
</protein>
<comment type="caution">
    <text evidence="2">The sequence shown here is derived from an EMBL/GenBank/DDBJ whole genome shotgun (WGS) entry which is preliminary data.</text>
</comment>
<evidence type="ECO:0000313" key="3">
    <source>
        <dbReference type="Proteomes" id="UP000299102"/>
    </source>
</evidence>
<dbReference type="EMBL" id="BGZK01000947">
    <property type="protein sequence ID" value="GBP66107.1"/>
    <property type="molecule type" value="Genomic_DNA"/>
</dbReference>
<sequence>MVSGSALCQRGSSACTRTGLGLGSPRGVHRSRSGCDAIVRTRTAHGTRECGARDSISNDAEPANRQNIELPWKFDNGTQLCVTDRWPRLTKRDAT</sequence>
<dbReference type="Proteomes" id="UP000299102">
    <property type="component" value="Unassembled WGS sequence"/>
</dbReference>
<name>A0A4C1XV58_EUMVA</name>
<accession>A0A4C1XV58</accession>